<evidence type="ECO:0000313" key="9">
    <source>
        <dbReference type="RefSeq" id="XP_027192412.1"/>
    </source>
</evidence>
<dbReference type="STRING" id="3827.A0A3Q7YDL1"/>
<evidence type="ECO:0000256" key="1">
    <source>
        <dbReference type="ARBA" id="ARBA00004123"/>
    </source>
</evidence>
<name>A0A3Q7YDL1_CICAR</name>
<dbReference type="Pfam" id="PF00010">
    <property type="entry name" value="HLH"/>
    <property type="match status" value="1"/>
</dbReference>
<evidence type="ECO:0000256" key="2">
    <source>
        <dbReference type="ARBA" id="ARBA00023015"/>
    </source>
</evidence>
<evidence type="ECO:0000256" key="6">
    <source>
        <dbReference type="SAM" id="MobiDB-lite"/>
    </source>
</evidence>
<comment type="subcellular location">
    <subcellularLocation>
        <location evidence="1">Nucleus</location>
    </subcellularLocation>
</comment>
<dbReference type="Proteomes" id="UP000087171">
    <property type="component" value="Chromosome Ca7"/>
</dbReference>
<keyword evidence="4" id="KW-0539">Nucleus</keyword>
<accession>A0A3Q7YDL1</accession>
<reference evidence="8" key="1">
    <citation type="journal article" date="2013" name="Nat. Biotechnol.">
        <title>Draft genome sequence of chickpea (Cicer arietinum) provides a resource for trait improvement.</title>
        <authorList>
            <person name="Varshney R.K."/>
            <person name="Song C."/>
            <person name="Saxena R.K."/>
            <person name="Azam S."/>
            <person name="Yu S."/>
            <person name="Sharpe A.G."/>
            <person name="Cannon S."/>
            <person name="Baek J."/>
            <person name="Rosen B.D."/>
            <person name="Tar'an B."/>
            <person name="Millan T."/>
            <person name="Zhang X."/>
            <person name="Ramsay L.D."/>
            <person name="Iwata A."/>
            <person name="Wang Y."/>
            <person name="Nelson W."/>
            <person name="Farmer A.D."/>
            <person name="Gaur P.M."/>
            <person name="Soderlund C."/>
            <person name="Penmetsa R.V."/>
            <person name="Xu C."/>
            <person name="Bharti A.K."/>
            <person name="He W."/>
            <person name="Winter P."/>
            <person name="Zhao S."/>
            <person name="Hane J.K."/>
            <person name="Carrasquilla-Garcia N."/>
            <person name="Condie J.A."/>
            <person name="Upadhyaya H.D."/>
            <person name="Luo M.C."/>
            <person name="Thudi M."/>
            <person name="Gowda C.L."/>
            <person name="Singh N.P."/>
            <person name="Lichtenzveig J."/>
            <person name="Gali K.K."/>
            <person name="Rubio J."/>
            <person name="Nadarajan N."/>
            <person name="Dolezel J."/>
            <person name="Bansal K.C."/>
            <person name="Xu X."/>
            <person name="Edwards D."/>
            <person name="Zhang G."/>
            <person name="Kahl G."/>
            <person name="Gil J."/>
            <person name="Singh K.B."/>
            <person name="Datta S.K."/>
            <person name="Jackson S.A."/>
            <person name="Wang J."/>
            <person name="Cook D.R."/>
        </authorList>
    </citation>
    <scope>NUCLEOTIDE SEQUENCE [LARGE SCALE GENOMIC DNA]</scope>
    <source>
        <strain evidence="8">cv. CDC Frontier</strain>
    </source>
</reference>
<dbReference type="AlphaFoldDB" id="A0A3Q7YDL1"/>
<keyword evidence="2" id="KW-0805">Transcription regulation</keyword>
<evidence type="ECO:0000313" key="8">
    <source>
        <dbReference type="Proteomes" id="UP000087171"/>
    </source>
</evidence>
<evidence type="ECO:0000256" key="5">
    <source>
        <dbReference type="SAM" id="Coils"/>
    </source>
</evidence>
<dbReference type="InterPro" id="IPR011598">
    <property type="entry name" value="bHLH_dom"/>
</dbReference>
<dbReference type="KEGG" id="cam:101497663"/>
<organism evidence="8 9">
    <name type="scientific">Cicer arietinum</name>
    <name type="common">Chickpea</name>
    <name type="synonym">Garbanzo</name>
    <dbReference type="NCBI Taxonomy" id="3827"/>
    <lineage>
        <taxon>Eukaryota</taxon>
        <taxon>Viridiplantae</taxon>
        <taxon>Streptophyta</taxon>
        <taxon>Embryophyta</taxon>
        <taxon>Tracheophyta</taxon>
        <taxon>Spermatophyta</taxon>
        <taxon>Magnoliopsida</taxon>
        <taxon>eudicotyledons</taxon>
        <taxon>Gunneridae</taxon>
        <taxon>Pentapetalae</taxon>
        <taxon>rosids</taxon>
        <taxon>fabids</taxon>
        <taxon>Fabales</taxon>
        <taxon>Fabaceae</taxon>
        <taxon>Papilionoideae</taxon>
        <taxon>50 kb inversion clade</taxon>
        <taxon>NPAAA clade</taxon>
        <taxon>Hologalegina</taxon>
        <taxon>IRL clade</taxon>
        <taxon>Cicereae</taxon>
        <taxon>Cicer</taxon>
    </lineage>
</organism>
<proteinExistence type="predicted"/>
<dbReference type="Gene3D" id="4.10.280.10">
    <property type="entry name" value="Helix-loop-helix DNA-binding domain"/>
    <property type="match status" value="1"/>
</dbReference>
<dbReference type="RefSeq" id="XP_027192412.1">
    <property type="nucleotide sequence ID" value="XM_027336611.1"/>
</dbReference>
<protein>
    <submittedName>
        <fullName evidence="9">Transcription factor bHLH19</fullName>
    </submittedName>
</protein>
<keyword evidence="8" id="KW-1185">Reference proteome</keyword>
<dbReference type="GO" id="GO:0005634">
    <property type="term" value="C:nucleus"/>
    <property type="evidence" value="ECO:0007669"/>
    <property type="project" value="UniProtKB-SubCell"/>
</dbReference>
<dbReference type="SUPFAM" id="SSF47459">
    <property type="entry name" value="HLH, helix-loop-helix DNA-binding domain"/>
    <property type="match status" value="1"/>
</dbReference>
<sequence length="353" mass="40045">MIQISSTNYQPELFGMEDPTFFDDQEYTMDSFAFHFDDIDFKPFSASPESFSSHNSNHKRFNSESPNLSVASVQPTKQLKTTWNNTYGSDSMNKNIIPKASNSSPSSKIISFDFDHSNTSSVSSQQFYNMVKKPKTEIAYGKNLNFEAVISQGDYDNKLENKVSTTTTTQRNSIQARDHVMAERKRREKLSQKFIVLSSMIPGLKKMDKATILEDAISYLKQLKERVNTLEEQAAVDRTVESAVFAKRSILFADDDHNSSCDENADQSVPKIEARVSGKDMLLRIYCDKHNGRAATAILCELEKHHLTIQSSCAFPFGNNYLDITIVAKMNKEYCLTIKDLIRSISQVLRQLI</sequence>
<dbReference type="SMART" id="SM00353">
    <property type="entry name" value="HLH"/>
    <property type="match status" value="1"/>
</dbReference>
<dbReference type="GO" id="GO:0046983">
    <property type="term" value="F:protein dimerization activity"/>
    <property type="evidence" value="ECO:0007669"/>
    <property type="project" value="InterPro"/>
</dbReference>
<dbReference type="GeneID" id="101497663"/>
<dbReference type="PROSITE" id="PS50888">
    <property type="entry name" value="BHLH"/>
    <property type="match status" value="1"/>
</dbReference>
<feature type="region of interest" description="Disordered" evidence="6">
    <location>
        <begin position="52"/>
        <end position="73"/>
    </location>
</feature>
<feature type="domain" description="BHLH" evidence="7">
    <location>
        <begin position="174"/>
        <end position="223"/>
    </location>
</feature>
<dbReference type="InterPro" id="IPR036638">
    <property type="entry name" value="HLH_DNA-bd_sf"/>
</dbReference>
<feature type="coiled-coil region" evidence="5">
    <location>
        <begin position="213"/>
        <end position="240"/>
    </location>
</feature>
<evidence type="ECO:0000256" key="4">
    <source>
        <dbReference type="ARBA" id="ARBA00023242"/>
    </source>
</evidence>
<dbReference type="PANTHER" id="PTHR45959:SF73">
    <property type="entry name" value="TRANSCRIPTION FACTOR BHLH25"/>
    <property type="match status" value="1"/>
</dbReference>
<keyword evidence="5" id="KW-0175">Coiled coil</keyword>
<dbReference type="PANTHER" id="PTHR45959">
    <property type="entry name" value="BHLH TRANSCRIPTION FACTOR"/>
    <property type="match status" value="1"/>
</dbReference>
<gene>
    <name evidence="9" type="primary">LOC101497663</name>
</gene>
<dbReference type="InterPro" id="IPR052610">
    <property type="entry name" value="bHLH_transcription_regulator"/>
</dbReference>
<feature type="compositionally biased region" description="Polar residues" evidence="6">
    <location>
        <begin position="63"/>
        <end position="73"/>
    </location>
</feature>
<reference evidence="9" key="2">
    <citation type="submission" date="2025-08" db="UniProtKB">
        <authorList>
            <consortium name="RefSeq"/>
        </authorList>
    </citation>
    <scope>IDENTIFICATION</scope>
    <source>
        <tissue evidence="9">Etiolated seedlings</tissue>
    </source>
</reference>
<evidence type="ECO:0000256" key="3">
    <source>
        <dbReference type="ARBA" id="ARBA00023163"/>
    </source>
</evidence>
<keyword evidence="3" id="KW-0804">Transcription</keyword>
<evidence type="ECO:0000259" key="7">
    <source>
        <dbReference type="PROSITE" id="PS50888"/>
    </source>
</evidence>
<dbReference type="OrthoDB" id="690068at2759"/>
<dbReference type="PaxDb" id="3827-XP_004509038.1"/>